<evidence type="ECO:0000313" key="7">
    <source>
        <dbReference type="Proteomes" id="UP001153737"/>
    </source>
</evidence>
<dbReference type="GO" id="GO:0005615">
    <property type="term" value="C:extracellular space"/>
    <property type="evidence" value="ECO:0007669"/>
    <property type="project" value="InterPro"/>
</dbReference>
<dbReference type="InterPro" id="IPR023795">
    <property type="entry name" value="Serpin_CS"/>
</dbReference>
<evidence type="ECO:0000256" key="4">
    <source>
        <dbReference type="SAM" id="MobiDB-lite"/>
    </source>
</evidence>
<feature type="compositionally biased region" description="Low complexity" evidence="4">
    <location>
        <begin position="354"/>
        <end position="372"/>
    </location>
</feature>
<feature type="compositionally biased region" description="Low complexity" evidence="4">
    <location>
        <begin position="207"/>
        <end position="262"/>
    </location>
</feature>
<evidence type="ECO:0000259" key="5">
    <source>
        <dbReference type="SMART" id="SM00093"/>
    </source>
</evidence>
<feature type="compositionally biased region" description="Acidic residues" evidence="4">
    <location>
        <begin position="544"/>
        <end position="562"/>
    </location>
</feature>
<dbReference type="SUPFAM" id="SSF56574">
    <property type="entry name" value="Serpins"/>
    <property type="match status" value="1"/>
</dbReference>
<dbReference type="InterPro" id="IPR042178">
    <property type="entry name" value="Serpin_sf_1"/>
</dbReference>
<feature type="compositionally biased region" description="Polar residues" evidence="4">
    <location>
        <begin position="344"/>
        <end position="353"/>
    </location>
</feature>
<dbReference type="PANTHER" id="PTHR11461">
    <property type="entry name" value="SERINE PROTEASE INHIBITOR, SERPIN"/>
    <property type="match status" value="1"/>
</dbReference>
<feature type="compositionally biased region" description="Polar residues" evidence="4">
    <location>
        <begin position="566"/>
        <end position="576"/>
    </location>
</feature>
<dbReference type="AlphaFoldDB" id="A0A9P0GWZ4"/>
<dbReference type="Gene3D" id="2.10.310.10">
    <property type="entry name" value="Serpins superfamily"/>
    <property type="match status" value="1"/>
</dbReference>
<keyword evidence="7" id="KW-1185">Reference proteome</keyword>
<evidence type="ECO:0000256" key="1">
    <source>
        <dbReference type="ARBA" id="ARBA00022690"/>
    </source>
</evidence>
<sequence length="865" mass="95624">MRYDRRLLLWCLTVVTGGLSVFAGGSKGVFYPYHATHPSYLPPQRSQRQVYAKLVMADVINRLGVKLLAIQNEYNENNIAISPYGALSVLIALGEGLQGDAVREIQLAAQIPNDITIIRHGLRDINRDLQSYFIPKEGFLAGLTLNYDNVSLKPQYQDILIYYGYDITAFNVALYPPPQKQSPPESTTTTTNQTTTSTIAPINTSPTQITERSITIETITSTQSTTMETSTNPTTANPTSTMEVSSTPTTATPITTMEPSTTSTTAIPITTMETSTTQTTATPVTTMETSTTPTTVTATSTPETSSSPTTVSPITTMETSTTTTDTMTTTIQPVTTIITITNTGEPSNTSTTRTIIPNNTSPSSTSISETNSTTKIDPFTTYSSNSTLSTTPSYITPIRTINTDTRSAFLAPSNLTSVNLSKLRHFNQPLTGTDTGAHLSEVSTESIVTTTSSEPMPPTTTLSTTQNVEAIISTQTTPVDSTSELLTNMPTTVLSVQLTTTEEETTEYKMESTTEAPVELTSTDKTETEGTGTTEQRVISTEAMTEETIEQETTESVTDETTEQQIPTTEGMTESSMATTEALITEEMTENSMKQQLATTDATMTALGFAGSPKQKRMSKPSPISLNKWSWTDKIPSRRVAKSVSEYIKYQKPFYYTTYSYPRPVNPSMSQEPPYFLVQGRYKEYNVNFMRYNTMLPACDVAHLDARALKFPLDRKEYYLLILLPNRDNGVDKLVRDLRFNGDLRQIVDGLRTMHVDVTIPSFKMSGYVRLTPLFQRLGIKQVFEPNQADFTPMTDQKQIYVTSIEQAITVNIKHYVDIESMIPKNSYLWEFKANHPFLFFVMDSELQVSLMSGKVTNPLNTRIS</sequence>
<feature type="domain" description="Serpin" evidence="5">
    <location>
        <begin position="542"/>
        <end position="859"/>
    </location>
</feature>
<keyword evidence="1" id="KW-0646">Protease inhibitor</keyword>
<feature type="compositionally biased region" description="Low complexity" evidence="4">
    <location>
        <begin position="182"/>
        <end position="198"/>
    </location>
</feature>
<keyword evidence="2" id="KW-0722">Serine protease inhibitor</keyword>
<dbReference type="Gene3D" id="3.30.497.10">
    <property type="entry name" value="Antithrombin, subunit I, domain 2"/>
    <property type="match status" value="2"/>
</dbReference>
<dbReference type="EMBL" id="OU896715">
    <property type="protein sequence ID" value="CAH1183121.1"/>
    <property type="molecule type" value="Genomic_DNA"/>
</dbReference>
<feature type="region of interest" description="Disordered" evidence="4">
    <location>
        <begin position="341"/>
        <end position="372"/>
    </location>
</feature>
<dbReference type="PROSITE" id="PS00284">
    <property type="entry name" value="SERPIN"/>
    <property type="match status" value="1"/>
</dbReference>
<accession>A0A9P0GWZ4</accession>
<feature type="region of interest" description="Disordered" evidence="4">
    <location>
        <begin position="500"/>
        <end position="576"/>
    </location>
</feature>
<reference evidence="6" key="1">
    <citation type="submission" date="2022-01" db="EMBL/GenBank/DDBJ databases">
        <authorList>
            <person name="King R."/>
        </authorList>
    </citation>
    <scope>NUCLEOTIDE SEQUENCE</scope>
</reference>
<organism evidence="6 7">
    <name type="scientific">Phaedon cochleariae</name>
    <name type="common">Mustard beetle</name>
    <dbReference type="NCBI Taxonomy" id="80249"/>
    <lineage>
        <taxon>Eukaryota</taxon>
        <taxon>Metazoa</taxon>
        <taxon>Ecdysozoa</taxon>
        <taxon>Arthropoda</taxon>
        <taxon>Hexapoda</taxon>
        <taxon>Insecta</taxon>
        <taxon>Pterygota</taxon>
        <taxon>Neoptera</taxon>
        <taxon>Endopterygota</taxon>
        <taxon>Coleoptera</taxon>
        <taxon>Polyphaga</taxon>
        <taxon>Cucujiformia</taxon>
        <taxon>Chrysomeloidea</taxon>
        <taxon>Chrysomelidae</taxon>
        <taxon>Chrysomelinae</taxon>
        <taxon>Chrysomelini</taxon>
        <taxon>Phaedon</taxon>
    </lineage>
</organism>
<feature type="region of interest" description="Disordered" evidence="4">
    <location>
        <begin position="275"/>
        <end position="323"/>
    </location>
</feature>
<dbReference type="InterPro" id="IPR042185">
    <property type="entry name" value="Serpin_sf_2"/>
</dbReference>
<dbReference type="Pfam" id="PF00079">
    <property type="entry name" value="Serpin"/>
    <property type="match status" value="1"/>
</dbReference>
<evidence type="ECO:0000256" key="3">
    <source>
        <dbReference type="RuleBase" id="RU000411"/>
    </source>
</evidence>
<dbReference type="Proteomes" id="UP001153737">
    <property type="component" value="Chromosome 9"/>
</dbReference>
<dbReference type="InterPro" id="IPR036186">
    <property type="entry name" value="Serpin_sf"/>
</dbReference>
<name>A0A9P0GWZ4_PHACE</name>
<dbReference type="PANTHER" id="PTHR11461:SF130">
    <property type="entry name" value="SERPIN 85F"/>
    <property type="match status" value="1"/>
</dbReference>
<gene>
    <name evidence="6" type="ORF">PHAECO_LOCUS12994</name>
</gene>
<dbReference type="Gene3D" id="2.30.39.10">
    <property type="entry name" value="Alpha-1-antitrypsin, domain 1"/>
    <property type="match status" value="1"/>
</dbReference>
<protein>
    <recommendedName>
        <fullName evidence="5">Serpin domain-containing protein</fullName>
    </recommendedName>
</protein>
<dbReference type="OrthoDB" id="8179360at2759"/>
<reference evidence="6" key="2">
    <citation type="submission" date="2022-10" db="EMBL/GenBank/DDBJ databases">
        <authorList>
            <consortium name="ENA_rothamsted_submissions"/>
            <consortium name="culmorum"/>
            <person name="King R."/>
        </authorList>
    </citation>
    <scope>NUCLEOTIDE SEQUENCE</scope>
</reference>
<dbReference type="SMART" id="SM00093">
    <property type="entry name" value="SERPIN"/>
    <property type="match status" value="1"/>
</dbReference>
<proteinExistence type="inferred from homology"/>
<dbReference type="InterPro" id="IPR000215">
    <property type="entry name" value="Serpin_fam"/>
</dbReference>
<dbReference type="InterPro" id="IPR023796">
    <property type="entry name" value="Serpin_dom"/>
</dbReference>
<feature type="region of interest" description="Disordered" evidence="4">
    <location>
        <begin position="176"/>
        <end position="262"/>
    </location>
</feature>
<evidence type="ECO:0000256" key="2">
    <source>
        <dbReference type="ARBA" id="ARBA00022900"/>
    </source>
</evidence>
<dbReference type="GO" id="GO:0004867">
    <property type="term" value="F:serine-type endopeptidase inhibitor activity"/>
    <property type="evidence" value="ECO:0007669"/>
    <property type="project" value="UniProtKB-KW"/>
</dbReference>
<comment type="similarity">
    <text evidence="3">Belongs to the serpin family.</text>
</comment>
<evidence type="ECO:0000313" key="6">
    <source>
        <dbReference type="EMBL" id="CAH1183121.1"/>
    </source>
</evidence>